<dbReference type="PANTHER" id="PTHR14523">
    <property type="entry name" value="UNCHARACTERIZED PROTEIN C17ORF53 HOMOLOG"/>
    <property type="match status" value="1"/>
</dbReference>
<dbReference type="InterPro" id="IPR028045">
    <property type="entry name" value="HROB"/>
</dbReference>
<evidence type="ECO:0000313" key="3">
    <source>
        <dbReference type="Proteomes" id="UP000813463"/>
    </source>
</evidence>
<proteinExistence type="predicted"/>
<gene>
    <name evidence="4" type="primary">LOC110775564</name>
</gene>
<dbReference type="Proteomes" id="UP000813463">
    <property type="component" value="Chromosome 4"/>
</dbReference>
<feature type="compositionally biased region" description="Low complexity" evidence="1">
    <location>
        <begin position="54"/>
        <end position="68"/>
    </location>
</feature>
<evidence type="ECO:0000259" key="2">
    <source>
        <dbReference type="Pfam" id="PF15072"/>
    </source>
</evidence>
<dbReference type="InterPro" id="IPR058570">
    <property type="entry name" value="HROB_OB"/>
</dbReference>
<evidence type="ECO:0000313" key="4">
    <source>
        <dbReference type="RefSeq" id="XP_056699187.1"/>
    </source>
</evidence>
<feature type="compositionally biased region" description="Polar residues" evidence="1">
    <location>
        <begin position="413"/>
        <end position="423"/>
    </location>
</feature>
<feature type="domain" description="Homologous recombination OB-fold protein OB-fold" evidence="2">
    <location>
        <begin position="151"/>
        <end position="234"/>
    </location>
</feature>
<name>A0ABM3RUA4_SPIOL</name>
<protein>
    <recommendedName>
        <fullName evidence="2">Homologous recombination OB-fold protein OB-fold domain-containing protein</fullName>
    </recommendedName>
</protein>
<keyword evidence="3" id="KW-1185">Reference proteome</keyword>
<dbReference type="GeneID" id="110775564"/>
<feature type="region of interest" description="Disordered" evidence="1">
    <location>
        <begin position="459"/>
        <end position="484"/>
    </location>
</feature>
<reference evidence="4" key="2">
    <citation type="submission" date="2025-08" db="UniProtKB">
        <authorList>
            <consortium name="RefSeq"/>
        </authorList>
    </citation>
    <scope>IDENTIFICATION</scope>
    <source>
        <tissue evidence="4">Leaf</tissue>
    </source>
</reference>
<sequence>MEVEEPWDALDTDDTDLSFSASLLRRCSNQPRPSILPSQPSHHSSSPPPPPPVSSQQQPSSTATLSPPGHRIPGPAAAIQAAMHRKNRFNCDANQAPDISTQEYIRRVEEDSGEEFSRNPWVFAIDFLRSDGVFDTITPLRAIKKCVNAERFDKVVAIVKSCTPNGLGDMMVTLKDPTDTISASVHGKVLSVGELGRSITVGSVLILQKVVAFPSSCMSCYLNITRSNIDKAISVDCEVQNFTEGYPDSTRVFCENSVIQQKTSSLVSRRIESVVGGVHRSSTLKGKEVIAELTGKENNTQLSSLNSSRQIKNAADKILDEPIDIDLVDSGRSASGCYTSQPGPGLLEGTVRNLDNDEKHRRQVRELSSAPSMIENLGDKNWWENGAQDKRPLRGSNCNMSITEKPDTVTHGHVSTSSRTLNNVDDLDMSRGISSAPGMVENQAKRDMSEIIGSLRSMQRTETGANTKVVEKQDDQEPSGANGVKKQRLGLISRIAVQEWTDEQLCILDMDED</sequence>
<dbReference type="RefSeq" id="XP_056699187.1">
    <property type="nucleotide sequence ID" value="XM_056843209.1"/>
</dbReference>
<feature type="region of interest" description="Disordered" evidence="1">
    <location>
        <begin position="26"/>
        <end position="74"/>
    </location>
</feature>
<dbReference type="PANTHER" id="PTHR14523:SF1">
    <property type="entry name" value="HOMOLOGOUS RECOMBINATION OB-FOLD PROTEIN"/>
    <property type="match status" value="1"/>
</dbReference>
<accession>A0ABM3RUA4</accession>
<evidence type="ECO:0000256" key="1">
    <source>
        <dbReference type="SAM" id="MobiDB-lite"/>
    </source>
</evidence>
<organism evidence="3 4">
    <name type="scientific">Spinacia oleracea</name>
    <name type="common">Spinach</name>
    <dbReference type="NCBI Taxonomy" id="3562"/>
    <lineage>
        <taxon>Eukaryota</taxon>
        <taxon>Viridiplantae</taxon>
        <taxon>Streptophyta</taxon>
        <taxon>Embryophyta</taxon>
        <taxon>Tracheophyta</taxon>
        <taxon>Spermatophyta</taxon>
        <taxon>Magnoliopsida</taxon>
        <taxon>eudicotyledons</taxon>
        <taxon>Gunneridae</taxon>
        <taxon>Pentapetalae</taxon>
        <taxon>Caryophyllales</taxon>
        <taxon>Chenopodiaceae</taxon>
        <taxon>Chenopodioideae</taxon>
        <taxon>Anserineae</taxon>
        <taxon>Spinacia</taxon>
    </lineage>
</organism>
<dbReference type="Pfam" id="PF15072">
    <property type="entry name" value="HROB"/>
    <property type="match status" value="1"/>
</dbReference>
<feature type="region of interest" description="Disordered" evidence="1">
    <location>
        <begin position="403"/>
        <end position="428"/>
    </location>
</feature>
<feature type="compositionally biased region" description="Low complexity" evidence="1">
    <location>
        <begin position="33"/>
        <end position="45"/>
    </location>
</feature>
<reference evidence="3" key="1">
    <citation type="journal article" date="2021" name="Nat. Commun.">
        <title>Genomic analyses provide insights into spinach domestication and the genetic basis of agronomic traits.</title>
        <authorList>
            <person name="Cai X."/>
            <person name="Sun X."/>
            <person name="Xu C."/>
            <person name="Sun H."/>
            <person name="Wang X."/>
            <person name="Ge C."/>
            <person name="Zhang Z."/>
            <person name="Wang Q."/>
            <person name="Fei Z."/>
            <person name="Jiao C."/>
            <person name="Wang Q."/>
        </authorList>
    </citation>
    <scope>NUCLEOTIDE SEQUENCE [LARGE SCALE GENOMIC DNA]</scope>
    <source>
        <strain evidence="3">cv. Varoflay</strain>
    </source>
</reference>